<dbReference type="EMBL" id="WSZM01000719">
    <property type="protein sequence ID" value="KAF4030029.1"/>
    <property type="molecule type" value="Genomic_DNA"/>
</dbReference>
<keyword evidence="2" id="KW-1185">Reference proteome</keyword>
<dbReference type="Proteomes" id="UP000602510">
    <property type="component" value="Unassembled WGS sequence"/>
</dbReference>
<evidence type="ECO:0000313" key="1">
    <source>
        <dbReference type="EMBL" id="KAF4030029.1"/>
    </source>
</evidence>
<protein>
    <submittedName>
        <fullName evidence="1">Uncharacterized protein</fullName>
    </submittedName>
</protein>
<sequence length="188" mass="21457">MIMDFIYKAVDVDQNNVLMMEAKLVHYSLDAAKTYNRSITAKPSELLTGCDSILLEITSLAMDMLRLRYPAKTLARPYANPFQVGGLSLVYERDWSKRRCFRERMRYVKLALRATMDPSELVKEVDRVRAQSYLLDAAVNAFTRLNSIRSYIAVPDSVPSNADRQRTQYSELDDISMVTQVSNLTGIV</sequence>
<evidence type="ECO:0000313" key="2">
    <source>
        <dbReference type="Proteomes" id="UP000602510"/>
    </source>
</evidence>
<name>A0A833SPH4_PHYIN</name>
<proteinExistence type="predicted"/>
<comment type="caution">
    <text evidence="1">The sequence shown here is derived from an EMBL/GenBank/DDBJ whole genome shotgun (WGS) entry which is preliminary data.</text>
</comment>
<organism evidence="1 2">
    <name type="scientific">Phytophthora infestans</name>
    <name type="common">Potato late blight agent</name>
    <name type="synonym">Botrytis infestans</name>
    <dbReference type="NCBI Taxonomy" id="4787"/>
    <lineage>
        <taxon>Eukaryota</taxon>
        <taxon>Sar</taxon>
        <taxon>Stramenopiles</taxon>
        <taxon>Oomycota</taxon>
        <taxon>Peronosporomycetes</taxon>
        <taxon>Peronosporales</taxon>
        <taxon>Peronosporaceae</taxon>
        <taxon>Phytophthora</taxon>
    </lineage>
</organism>
<dbReference type="AlphaFoldDB" id="A0A833SPH4"/>
<gene>
    <name evidence="1" type="ORF">GN244_ATG18196</name>
</gene>
<reference evidence="1" key="1">
    <citation type="submission" date="2020-04" db="EMBL/GenBank/DDBJ databases">
        <title>Hybrid Assembly of Korean Phytophthora infestans isolates.</title>
        <authorList>
            <person name="Prokchorchik M."/>
            <person name="Lee Y."/>
            <person name="Seo J."/>
            <person name="Cho J.-H."/>
            <person name="Park Y.-E."/>
            <person name="Jang D.-C."/>
            <person name="Im J.-S."/>
            <person name="Choi J.-G."/>
            <person name="Park H.-J."/>
            <person name="Lee G.-B."/>
            <person name="Lee Y.-G."/>
            <person name="Hong S.-Y."/>
            <person name="Cho K."/>
            <person name="Sohn K.H."/>
        </authorList>
    </citation>
    <scope>NUCLEOTIDE SEQUENCE</scope>
    <source>
        <strain evidence="1">KR_1_A1</strain>
    </source>
</reference>
<accession>A0A833SPH4</accession>